<evidence type="ECO:0000313" key="2">
    <source>
        <dbReference type="Proteomes" id="UP000006620"/>
    </source>
</evidence>
<sequence length="41" mass="4488">MVMLLCFGKSRAAAFVPIHHKKLACSLSNRSTNLSEKETPA</sequence>
<dbReference type="Proteomes" id="UP000006620">
    <property type="component" value="Chromosome"/>
</dbReference>
<gene>
    <name evidence="1" type="ordered locus">KNP414_03928</name>
</gene>
<organism evidence="1 2">
    <name type="scientific">Paenibacillus mucilaginosus (strain KNP414)</name>
    <dbReference type="NCBI Taxonomy" id="1036673"/>
    <lineage>
        <taxon>Bacteria</taxon>
        <taxon>Bacillati</taxon>
        <taxon>Bacillota</taxon>
        <taxon>Bacilli</taxon>
        <taxon>Bacillales</taxon>
        <taxon>Paenibacillaceae</taxon>
        <taxon>Paenibacillus</taxon>
    </lineage>
</organism>
<evidence type="ECO:0000313" key="1">
    <source>
        <dbReference type="EMBL" id="AEI42466.1"/>
    </source>
</evidence>
<dbReference type="EMBL" id="CP002869">
    <property type="protein sequence ID" value="AEI42466.1"/>
    <property type="molecule type" value="Genomic_DNA"/>
</dbReference>
<protein>
    <submittedName>
        <fullName evidence="1">Uncharacterized protein</fullName>
    </submittedName>
</protein>
<reference evidence="2" key="1">
    <citation type="submission" date="2011-06" db="EMBL/GenBank/DDBJ databases">
        <title>Complete genome sequence of Paenibacillus mucilaginosus KNP414.</title>
        <authorList>
            <person name="Wang J."/>
            <person name="Hu S."/>
            <person name="Hu X."/>
            <person name="Zhang B."/>
            <person name="Dong D."/>
            <person name="Zhang S."/>
            <person name="Zhao K."/>
            <person name="Wu D."/>
        </authorList>
    </citation>
    <scope>NUCLEOTIDE SEQUENCE [LARGE SCALE GENOMIC DNA]</scope>
    <source>
        <strain evidence="2">KNP414</strain>
    </source>
</reference>
<proteinExistence type="predicted"/>
<dbReference type="KEGG" id="pms:KNP414_03928"/>
<dbReference type="HOGENOM" id="CLU_3273787_0_0_9"/>
<dbReference type="AlphaFoldDB" id="F8F918"/>
<accession>F8F918</accession>
<name>F8F918_PAEMK</name>
<reference evidence="1 2" key="2">
    <citation type="journal article" date="2013" name="Genome Announc.">
        <title>Genome Sequence of Growth-Improving Paenibacillus mucilaginosus Strain KNP414.</title>
        <authorList>
            <person name="Lu J.J."/>
            <person name="Wang J.F."/>
            <person name="Hu X.F."/>
        </authorList>
    </citation>
    <scope>NUCLEOTIDE SEQUENCE [LARGE SCALE GENOMIC DNA]</scope>
    <source>
        <strain evidence="1 2">KNP414</strain>
    </source>
</reference>